<reference evidence="1 2" key="1">
    <citation type="submission" date="2022-10" db="EMBL/GenBank/DDBJ databases">
        <title>Chitinophaga nivalis PC15 sp. nov., isolated from Pyeongchang county, South Korea.</title>
        <authorList>
            <person name="Trinh H.N."/>
        </authorList>
    </citation>
    <scope>NUCLEOTIDE SEQUENCE [LARGE SCALE GENOMIC DNA]</scope>
    <source>
        <strain evidence="1 2">PC14</strain>
    </source>
</reference>
<sequence>MMEYWKFDGMKFEEENYIQYYEFENEYVRRQINVNFFRKGISYLEIQKREDWAEMFDQPLTDFYRVSMERLTADEFEVLWRNKP</sequence>
<accession>A0ABT3IHY2</accession>
<protein>
    <recommendedName>
        <fullName evidence="3">Phage protein</fullName>
    </recommendedName>
</protein>
<dbReference type="EMBL" id="JAPDNS010000001">
    <property type="protein sequence ID" value="MCW3483554.1"/>
    <property type="molecule type" value="Genomic_DNA"/>
</dbReference>
<gene>
    <name evidence="1" type="ORF">OL497_06600</name>
</gene>
<proteinExistence type="predicted"/>
<comment type="caution">
    <text evidence="1">The sequence shown here is derived from an EMBL/GenBank/DDBJ whole genome shotgun (WGS) entry which is preliminary data.</text>
</comment>
<dbReference type="Proteomes" id="UP001207742">
    <property type="component" value="Unassembled WGS sequence"/>
</dbReference>
<keyword evidence="2" id="KW-1185">Reference proteome</keyword>
<name>A0ABT3IHY2_9BACT</name>
<evidence type="ECO:0000313" key="1">
    <source>
        <dbReference type="EMBL" id="MCW3483554.1"/>
    </source>
</evidence>
<evidence type="ECO:0000313" key="2">
    <source>
        <dbReference type="Proteomes" id="UP001207742"/>
    </source>
</evidence>
<organism evidence="1 2">
    <name type="scientific">Chitinophaga nivalis</name>
    <dbReference type="NCBI Taxonomy" id="2991709"/>
    <lineage>
        <taxon>Bacteria</taxon>
        <taxon>Pseudomonadati</taxon>
        <taxon>Bacteroidota</taxon>
        <taxon>Chitinophagia</taxon>
        <taxon>Chitinophagales</taxon>
        <taxon>Chitinophagaceae</taxon>
        <taxon>Chitinophaga</taxon>
    </lineage>
</organism>
<dbReference type="RefSeq" id="WP_264729005.1">
    <property type="nucleotide sequence ID" value="NZ_JAPDNR010000001.1"/>
</dbReference>
<evidence type="ECO:0008006" key="3">
    <source>
        <dbReference type="Google" id="ProtNLM"/>
    </source>
</evidence>